<dbReference type="GO" id="GO:0004518">
    <property type="term" value="F:nuclease activity"/>
    <property type="evidence" value="ECO:0007669"/>
    <property type="project" value="UniProtKB-KW"/>
</dbReference>
<sequence length="372" mass="43368">MSNSSDSSSLVFSDSDSFEALISSDEELVATIDRQRPKNQNFFEHTVPPFNEGEFMEHFRVSKRVSELIAERFTNAEYYNYQSGGNGKLNAHQQVIIYLWFVGHQTSSFRDVADRFNIAISTLFTIIRKLTYFLTNLAPEVMKWPSNEEKIEIEKYFRRNGFPQAIGAIDGSHVKIDKPLNDPDSYLNRKHFFSIQFQIVCDHQRKIRDVFVGFPGSVHDARVFRASPLSDSLPDKCGTFFILGDSAYPCMPNLLTPFKDLGKLTRRQKNYNTKLAKNRYLVEHCIGILKQKFRQLFHVKLRSIPDITHFIRSSWVLHNLALEDDFPYEDEVLDPQRNQRQVNREQQQEDDIDRDDRNGIQRRTEIASLLPM</sequence>
<evidence type="ECO:0000256" key="4">
    <source>
        <dbReference type="ARBA" id="ARBA00022722"/>
    </source>
</evidence>
<dbReference type="Proteomes" id="UP000410492">
    <property type="component" value="Unassembled WGS sequence"/>
</dbReference>
<feature type="region of interest" description="Disordered" evidence="8">
    <location>
        <begin position="333"/>
        <end position="358"/>
    </location>
</feature>
<feature type="domain" description="DDE Tnp4" evidence="9">
    <location>
        <begin position="169"/>
        <end position="319"/>
    </location>
</feature>
<keyword evidence="7" id="KW-0539">Nucleus</keyword>
<proteinExistence type="inferred from homology"/>
<name>A0A653DWH7_CALMS</name>
<dbReference type="PANTHER" id="PTHR22930">
    <property type="match status" value="1"/>
</dbReference>
<dbReference type="AlphaFoldDB" id="A0A653DWH7"/>
<organism evidence="10 11">
    <name type="scientific">Callosobruchus maculatus</name>
    <name type="common">Southern cowpea weevil</name>
    <name type="synonym">Pulse bruchid</name>
    <dbReference type="NCBI Taxonomy" id="64391"/>
    <lineage>
        <taxon>Eukaryota</taxon>
        <taxon>Metazoa</taxon>
        <taxon>Ecdysozoa</taxon>
        <taxon>Arthropoda</taxon>
        <taxon>Hexapoda</taxon>
        <taxon>Insecta</taxon>
        <taxon>Pterygota</taxon>
        <taxon>Neoptera</taxon>
        <taxon>Endopterygota</taxon>
        <taxon>Coleoptera</taxon>
        <taxon>Polyphaga</taxon>
        <taxon>Cucujiformia</taxon>
        <taxon>Chrysomeloidea</taxon>
        <taxon>Chrysomelidae</taxon>
        <taxon>Bruchinae</taxon>
        <taxon>Bruchini</taxon>
        <taxon>Callosobruchus</taxon>
    </lineage>
</organism>
<dbReference type="EMBL" id="CAACVG010015528">
    <property type="protein sequence ID" value="VEN64546.1"/>
    <property type="molecule type" value="Genomic_DNA"/>
</dbReference>
<comment type="cofactor">
    <cofactor evidence="1">
        <name>a divalent metal cation</name>
        <dbReference type="ChEBI" id="CHEBI:60240"/>
    </cofactor>
</comment>
<protein>
    <recommendedName>
        <fullName evidence="9">DDE Tnp4 domain-containing protein</fullName>
    </recommendedName>
</protein>
<keyword evidence="4" id="KW-0540">Nuclease</keyword>
<dbReference type="InterPro" id="IPR027806">
    <property type="entry name" value="HARBI1_dom"/>
</dbReference>
<comment type="similarity">
    <text evidence="3">Belongs to the HARBI1 family.</text>
</comment>
<evidence type="ECO:0000259" key="9">
    <source>
        <dbReference type="Pfam" id="PF13359"/>
    </source>
</evidence>
<dbReference type="PANTHER" id="PTHR22930:SF85">
    <property type="entry name" value="GH03217P-RELATED"/>
    <property type="match status" value="1"/>
</dbReference>
<keyword evidence="6" id="KW-0378">Hydrolase</keyword>
<dbReference type="Pfam" id="PF13359">
    <property type="entry name" value="DDE_Tnp_4"/>
    <property type="match status" value="1"/>
</dbReference>
<dbReference type="OrthoDB" id="6609348at2759"/>
<evidence type="ECO:0000256" key="1">
    <source>
        <dbReference type="ARBA" id="ARBA00001968"/>
    </source>
</evidence>
<dbReference type="InterPro" id="IPR045249">
    <property type="entry name" value="HARBI1-like"/>
</dbReference>
<comment type="subcellular location">
    <subcellularLocation>
        <location evidence="2">Nucleus</location>
    </subcellularLocation>
</comment>
<evidence type="ECO:0000313" key="11">
    <source>
        <dbReference type="Proteomes" id="UP000410492"/>
    </source>
</evidence>
<dbReference type="GO" id="GO:0016787">
    <property type="term" value="F:hydrolase activity"/>
    <property type="evidence" value="ECO:0007669"/>
    <property type="project" value="UniProtKB-KW"/>
</dbReference>
<dbReference type="GO" id="GO:0046872">
    <property type="term" value="F:metal ion binding"/>
    <property type="evidence" value="ECO:0007669"/>
    <property type="project" value="UniProtKB-KW"/>
</dbReference>
<keyword evidence="5" id="KW-0479">Metal-binding</keyword>
<evidence type="ECO:0000313" key="10">
    <source>
        <dbReference type="EMBL" id="VEN64546.1"/>
    </source>
</evidence>
<evidence type="ECO:0000256" key="7">
    <source>
        <dbReference type="ARBA" id="ARBA00023242"/>
    </source>
</evidence>
<keyword evidence="11" id="KW-1185">Reference proteome</keyword>
<evidence type="ECO:0000256" key="3">
    <source>
        <dbReference type="ARBA" id="ARBA00006958"/>
    </source>
</evidence>
<evidence type="ECO:0000256" key="2">
    <source>
        <dbReference type="ARBA" id="ARBA00004123"/>
    </source>
</evidence>
<accession>A0A653DWH7</accession>
<reference evidence="10 11" key="1">
    <citation type="submission" date="2019-01" db="EMBL/GenBank/DDBJ databases">
        <authorList>
            <person name="Sayadi A."/>
        </authorList>
    </citation>
    <scope>NUCLEOTIDE SEQUENCE [LARGE SCALE GENOMIC DNA]</scope>
</reference>
<evidence type="ECO:0000256" key="5">
    <source>
        <dbReference type="ARBA" id="ARBA00022723"/>
    </source>
</evidence>
<evidence type="ECO:0000256" key="8">
    <source>
        <dbReference type="SAM" id="MobiDB-lite"/>
    </source>
</evidence>
<gene>
    <name evidence="10" type="ORF">CALMAC_LOCUS21042</name>
</gene>
<dbReference type="GO" id="GO:0005634">
    <property type="term" value="C:nucleus"/>
    <property type="evidence" value="ECO:0007669"/>
    <property type="project" value="UniProtKB-SubCell"/>
</dbReference>
<evidence type="ECO:0000256" key="6">
    <source>
        <dbReference type="ARBA" id="ARBA00022801"/>
    </source>
</evidence>